<dbReference type="InterPro" id="IPR010148">
    <property type="entry name" value="CRISPR-assoc_prot_CT1975"/>
</dbReference>
<protein>
    <submittedName>
        <fullName evidence="1">CRISPR-associated protein</fullName>
    </submittedName>
</protein>
<gene>
    <name evidence="1" type="ORF">RA11412_1560</name>
</gene>
<evidence type="ECO:0000313" key="2">
    <source>
        <dbReference type="Proteomes" id="UP000250241"/>
    </source>
</evidence>
<sequence length="205" mass="22878">MSFFVDIHALQTLPPSNINRDDTGSPKSAIFGGVSRQRVSSQAWKSVIRRNFEEHLDRSEIGVRTRQVADMIVDRITNISPDFDPDKAESAVVDAFKAAKIKLEKPKAKKGEENTGRAVSGYLLFLSNQQITRLANAIIEANGEKIPAKEVKDILDTNIVLILHSLAVCWPTPQISTWMPLARWHMPLGYMVRNLILTTTLPSTT</sequence>
<accession>A0A2Z5R3R3</accession>
<keyword evidence="2" id="KW-1185">Reference proteome</keyword>
<evidence type="ECO:0000313" key="1">
    <source>
        <dbReference type="EMBL" id="BAV87859.1"/>
    </source>
</evidence>
<name>A0A2Z5R3R3_9MICC</name>
<dbReference type="EMBL" id="AP017895">
    <property type="protein sequence ID" value="BAV87859.1"/>
    <property type="molecule type" value="Genomic_DNA"/>
</dbReference>
<dbReference type="Proteomes" id="UP000250241">
    <property type="component" value="Chromosome"/>
</dbReference>
<dbReference type="KEGG" id="raj:RA11412_1560"/>
<proteinExistence type="predicted"/>
<organism evidence="1 2">
    <name type="scientific">Rothia aeria</name>
    <dbReference type="NCBI Taxonomy" id="172042"/>
    <lineage>
        <taxon>Bacteria</taxon>
        <taxon>Bacillati</taxon>
        <taxon>Actinomycetota</taxon>
        <taxon>Actinomycetes</taxon>
        <taxon>Micrococcales</taxon>
        <taxon>Micrococcaceae</taxon>
        <taxon>Rothia</taxon>
    </lineage>
</organism>
<reference evidence="1 2" key="1">
    <citation type="submission" date="2016-10" db="EMBL/GenBank/DDBJ databases">
        <title>Genome sequence of Rothia aeria strain JCM11412.</title>
        <authorList>
            <person name="Nambu T."/>
        </authorList>
    </citation>
    <scope>NUCLEOTIDE SEQUENCE [LARGE SCALE GENOMIC DNA]</scope>
    <source>
        <strain evidence="1 2">JCM 11412</strain>
    </source>
</reference>
<dbReference type="AlphaFoldDB" id="A0A2Z5R3R3"/>
<dbReference type="Pfam" id="PF09344">
    <property type="entry name" value="Cas_CT1975"/>
    <property type="match status" value="1"/>
</dbReference>